<dbReference type="GeneID" id="8109141"/>
<sequence>MSIPPDFAPGIADPIEITISNINRLEDITPELIHSVRCGIARPLAIPRFPVTLDEYLEWEARQSQENLQGFDFDPRQERFVLRPRLMLPARGGMRGIVLWLRTALEHLGDNLKGWSLVQNKPYMLTGNYEGIVKRPQTALIKANKSWPSVVVYAETNEAETEVLNNVKQWLYGSNGEVQLVIVIITQEPDIPPLEGSWLEGLDFRLWHNPYQLAEHIYNIEKNKERPTIVGQITSTVWLLARKNCHEDAERLPSSPFYTFKCDLSQALYQGSASNTFTGVPYVDTHHYFHLENVAVPFPFHTYNDSIKRSVMQSIQDRAKTIAIEVWNDRQFVIWQEKLIKAGFGPQDLWETPEDRQYMLECMFLRF</sequence>
<dbReference type="OrthoDB" id="10451553at2759"/>
<evidence type="ECO:0000313" key="1">
    <source>
        <dbReference type="EMBL" id="EED15661.1"/>
    </source>
</evidence>
<accession>B8MIZ9</accession>
<dbReference type="RefSeq" id="XP_002485614.1">
    <property type="nucleotide sequence ID" value="XM_002485569.1"/>
</dbReference>
<protein>
    <submittedName>
        <fullName evidence="1">Uncharacterized protein</fullName>
    </submittedName>
</protein>
<name>B8MIZ9_TALSN</name>
<keyword evidence="2" id="KW-1185">Reference proteome</keyword>
<gene>
    <name evidence="1" type="ORF">TSTA_050990</name>
</gene>
<evidence type="ECO:0000313" key="2">
    <source>
        <dbReference type="Proteomes" id="UP000001745"/>
    </source>
</evidence>
<dbReference type="PhylomeDB" id="B8MIZ9"/>
<proteinExistence type="predicted"/>
<dbReference type="Proteomes" id="UP000001745">
    <property type="component" value="Unassembled WGS sequence"/>
</dbReference>
<dbReference type="EMBL" id="EQ962657">
    <property type="protein sequence ID" value="EED15661.1"/>
    <property type="molecule type" value="Genomic_DNA"/>
</dbReference>
<dbReference type="VEuPathDB" id="FungiDB:TSTA_050990"/>
<dbReference type="InParanoid" id="B8MIZ9"/>
<dbReference type="HOGENOM" id="CLU_855793_0_0_1"/>
<reference evidence="2" key="1">
    <citation type="journal article" date="2015" name="Genome Announc.">
        <title>Genome sequence of the AIDS-associated pathogen Penicillium marneffei (ATCC18224) and its near taxonomic relative Talaromyces stipitatus (ATCC10500).</title>
        <authorList>
            <person name="Nierman W.C."/>
            <person name="Fedorova-Abrams N.D."/>
            <person name="Andrianopoulos A."/>
        </authorList>
    </citation>
    <scope>NUCLEOTIDE SEQUENCE [LARGE SCALE GENOMIC DNA]</scope>
    <source>
        <strain evidence="2">ATCC 10500 / CBS 375.48 / QM 6759 / NRRL 1006</strain>
    </source>
</reference>
<organism evidence="1 2">
    <name type="scientific">Talaromyces stipitatus (strain ATCC 10500 / CBS 375.48 / QM 6759 / NRRL 1006)</name>
    <name type="common">Penicillium stipitatum</name>
    <dbReference type="NCBI Taxonomy" id="441959"/>
    <lineage>
        <taxon>Eukaryota</taxon>
        <taxon>Fungi</taxon>
        <taxon>Dikarya</taxon>
        <taxon>Ascomycota</taxon>
        <taxon>Pezizomycotina</taxon>
        <taxon>Eurotiomycetes</taxon>
        <taxon>Eurotiomycetidae</taxon>
        <taxon>Eurotiales</taxon>
        <taxon>Trichocomaceae</taxon>
        <taxon>Talaromyces</taxon>
        <taxon>Talaromyces sect. Talaromyces</taxon>
    </lineage>
</organism>
<dbReference type="AlphaFoldDB" id="B8MIZ9"/>